<protein>
    <submittedName>
        <fullName evidence="1">Uncharacterized protein</fullName>
    </submittedName>
</protein>
<accession>A0A0M6Y6J8</accession>
<dbReference type="AlphaFoldDB" id="A0A0M6Y6J8"/>
<sequence length="64" mass="6981">MAKGTGEIIVMGRKFLTITFNTDEEANEFLAAFTGWGVIAVESNGTPEQVIHVAEKNDRGVKIQ</sequence>
<organism evidence="1 2">
    <name type="scientific">Roseibium aggregatum</name>
    <dbReference type="NCBI Taxonomy" id="187304"/>
    <lineage>
        <taxon>Bacteria</taxon>
        <taxon>Pseudomonadati</taxon>
        <taxon>Pseudomonadota</taxon>
        <taxon>Alphaproteobacteria</taxon>
        <taxon>Hyphomicrobiales</taxon>
        <taxon>Stappiaceae</taxon>
        <taxon>Roseibium</taxon>
    </lineage>
</organism>
<reference evidence="2" key="1">
    <citation type="submission" date="2015-07" db="EMBL/GenBank/DDBJ databases">
        <authorList>
            <person name="Rodrigo-Torres Lidia"/>
            <person name="Arahal R.David."/>
        </authorList>
    </citation>
    <scope>NUCLEOTIDE SEQUENCE [LARGE SCALE GENOMIC DNA]</scope>
    <source>
        <strain evidence="2">CECT 4801</strain>
    </source>
</reference>
<evidence type="ECO:0000313" key="1">
    <source>
        <dbReference type="EMBL" id="CTQ45722.1"/>
    </source>
</evidence>
<dbReference type="EMBL" id="CXST01000002">
    <property type="protein sequence ID" value="CTQ45722.1"/>
    <property type="molecule type" value="Genomic_DNA"/>
</dbReference>
<proteinExistence type="predicted"/>
<name>A0A0M6Y6J8_9HYPH</name>
<keyword evidence="2" id="KW-1185">Reference proteome</keyword>
<evidence type="ECO:0000313" key="2">
    <source>
        <dbReference type="Proteomes" id="UP000048926"/>
    </source>
</evidence>
<dbReference type="RefSeq" id="WP_055658920.1">
    <property type="nucleotide sequence ID" value="NZ_CXST01000002.1"/>
</dbReference>
<dbReference type="Proteomes" id="UP000048926">
    <property type="component" value="Unassembled WGS sequence"/>
</dbReference>
<gene>
    <name evidence="1" type="ORF">LAL4801_04177</name>
</gene>